<protein>
    <submittedName>
        <fullName evidence="2">Uncharacterized protein</fullName>
    </submittedName>
</protein>
<accession>A0AAE4FPS3</accession>
<evidence type="ECO:0000313" key="2">
    <source>
        <dbReference type="EMBL" id="MDS3859865.1"/>
    </source>
</evidence>
<keyword evidence="3" id="KW-1185">Reference proteome</keyword>
<dbReference type="EMBL" id="JAVMIP010000002">
    <property type="protein sequence ID" value="MDS3859865.1"/>
    <property type="molecule type" value="Genomic_DNA"/>
</dbReference>
<dbReference type="RefSeq" id="WP_322877167.1">
    <property type="nucleotide sequence ID" value="NZ_JAVMIP010000002.1"/>
</dbReference>
<dbReference type="AlphaFoldDB" id="A0AAE4FPS3"/>
<proteinExistence type="predicted"/>
<organism evidence="2 3">
    <name type="scientific">Pseudocalidococcus azoricus BACA0444</name>
    <dbReference type="NCBI Taxonomy" id="2918990"/>
    <lineage>
        <taxon>Bacteria</taxon>
        <taxon>Bacillati</taxon>
        <taxon>Cyanobacteriota</taxon>
        <taxon>Cyanophyceae</taxon>
        <taxon>Acaryochloridales</taxon>
        <taxon>Thermosynechococcaceae</taxon>
        <taxon>Pseudocalidococcus</taxon>
        <taxon>Pseudocalidococcus azoricus</taxon>
    </lineage>
</organism>
<gene>
    <name evidence="2" type="ORF">RIF25_03490</name>
</gene>
<name>A0AAE4FPS3_9CYAN</name>
<reference evidence="3" key="1">
    <citation type="submission" date="2023-07" db="EMBL/GenBank/DDBJ databases">
        <authorList>
            <person name="Luz R."/>
            <person name="Cordeiro R."/>
            <person name="Fonseca A."/>
            <person name="Goncalves V."/>
        </authorList>
    </citation>
    <scope>NUCLEOTIDE SEQUENCE [LARGE SCALE GENOMIC DNA]</scope>
    <source>
        <strain evidence="3">BACA0444</strain>
    </source>
</reference>
<sequence>MPPADIHFRQFQASFTMTSLITPPIIYLEIYYPDGRKFLTTLDNAQAQEAQRQAEAAQQQAERLAAQLSALGIEPILE</sequence>
<keyword evidence="1" id="KW-0175">Coiled coil</keyword>
<feature type="coiled-coil region" evidence="1">
    <location>
        <begin position="42"/>
        <end position="74"/>
    </location>
</feature>
<evidence type="ECO:0000256" key="1">
    <source>
        <dbReference type="SAM" id="Coils"/>
    </source>
</evidence>
<evidence type="ECO:0000313" key="3">
    <source>
        <dbReference type="Proteomes" id="UP001268256"/>
    </source>
</evidence>
<comment type="caution">
    <text evidence="2">The sequence shown here is derived from an EMBL/GenBank/DDBJ whole genome shotgun (WGS) entry which is preliminary data.</text>
</comment>
<dbReference type="Proteomes" id="UP001268256">
    <property type="component" value="Unassembled WGS sequence"/>
</dbReference>